<dbReference type="InterPro" id="IPR050400">
    <property type="entry name" value="Bact_Cytoskel_RodZ"/>
</dbReference>
<feature type="compositionally biased region" description="Polar residues" evidence="1">
    <location>
        <begin position="14"/>
        <end position="34"/>
    </location>
</feature>
<organism evidence="4 5">
    <name type="scientific">Nitrosomonas eutropha</name>
    <dbReference type="NCBI Taxonomy" id="916"/>
    <lineage>
        <taxon>Bacteria</taxon>
        <taxon>Pseudomonadati</taxon>
        <taxon>Pseudomonadota</taxon>
        <taxon>Betaproteobacteria</taxon>
        <taxon>Nitrosomonadales</taxon>
        <taxon>Nitrosomonadaceae</taxon>
        <taxon>Nitrosomonas</taxon>
    </lineage>
</organism>
<dbReference type="CDD" id="cd00093">
    <property type="entry name" value="HTH_XRE"/>
    <property type="match status" value="1"/>
</dbReference>
<dbReference type="PANTHER" id="PTHR34475">
    <property type="match status" value="1"/>
</dbReference>
<feature type="compositionally biased region" description="Basic and acidic residues" evidence="1">
    <location>
        <begin position="1"/>
        <end position="12"/>
    </location>
</feature>
<dbReference type="PANTHER" id="PTHR34475:SF1">
    <property type="entry name" value="CYTOSKELETON PROTEIN RODZ"/>
    <property type="match status" value="1"/>
</dbReference>
<dbReference type="InterPro" id="IPR001387">
    <property type="entry name" value="Cro/C1-type_HTH"/>
</dbReference>
<dbReference type="OrthoDB" id="8561330at2"/>
<evidence type="ECO:0000313" key="5">
    <source>
        <dbReference type="Proteomes" id="UP000183926"/>
    </source>
</evidence>
<dbReference type="InterPro" id="IPR025194">
    <property type="entry name" value="RodZ-like_C"/>
</dbReference>
<feature type="region of interest" description="Disordered" evidence="1">
    <location>
        <begin position="1"/>
        <end position="36"/>
    </location>
</feature>
<protein>
    <submittedName>
        <fullName evidence="4">Cytoskeleton protein RodZ</fullName>
    </submittedName>
</protein>
<dbReference type="Pfam" id="PF13413">
    <property type="entry name" value="HTH_25"/>
    <property type="match status" value="1"/>
</dbReference>
<dbReference type="Pfam" id="PF13464">
    <property type="entry name" value="RodZ_C"/>
    <property type="match status" value="1"/>
</dbReference>
<feature type="domain" description="Cytoskeleton protein RodZ-like C-terminal" evidence="3">
    <location>
        <begin position="284"/>
        <end position="356"/>
    </location>
</feature>
<evidence type="ECO:0000259" key="3">
    <source>
        <dbReference type="Pfam" id="PF13464"/>
    </source>
</evidence>
<keyword evidence="2" id="KW-0472">Membrane</keyword>
<sequence>MKDNEIDKKDMPGTDQNSVSDNNIGATQENSDQVASFRPERLETIPSFQTTQANLSIDSEKTGGAATPNFGQRLHDERIRRGMNIGEVAHRLRLSEQQIEAIEAQDFSKLPAAVFLRGYVRNYANLLQLDDTTLLVEAVPQSRPADSVFTSRNPSQRFKAMEPVYQSGRGGRSGWLLYVAVILVAFVAYGFYHEEIPEKMAPYMLNEGDQVIQSGSSSGNDQVAIDLTLPLSPTASVSSSVAPPASVGVNLPSAAAILPALPAPSAPVADTAKAPDNGKKSLHFVFSKDSWVKIKDSNGQIILEKINSRGTEQTIEGEPPLYLVIGNAAGVSLTYNGRKVDLAPYTRGNDDVARFSLE</sequence>
<dbReference type="RefSeq" id="WP_074928058.1">
    <property type="nucleotide sequence ID" value="NZ_FPBL01000004.1"/>
</dbReference>
<gene>
    <name evidence="4" type="ORF">SAMN05216339_104147</name>
</gene>
<dbReference type="Gene3D" id="1.10.260.40">
    <property type="entry name" value="lambda repressor-like DNA-binding domains"/>
    <property type="match status" value="1"/>
</dbReference>
<dbReference type="EMBL" id="FPBL01000004">
    <property type="protein sequence ID" value="SFU56993.1"/>
    <property type="molecule type" value="Genomic_DNA"/>
</dbReference>
<evidence type="ECO:0000256" key="1">
    <source>
        <dbReference type="SAM" id="MobiDB-lite"/>
    </source>
</evidence>
<keyword evidence="2" id="KW-1133">Transmembrane helix</keyword>
<proteinExistence type="predicted"/>
<dbReference type="Proteomes" id="UP000183926">
    <property type="component" value="Unassembled WGS sequence"/>
</dbReference>
<feature type="transmembrane region" description="Helical" evidence="2">
    <location>
        <begin position="175"/>
        <end position="192"/>
    </location>
</feature>
<reference evidence="4 5" key="1">
    <citation type="submission" date="2016-10" db="EMBL/GenBank/DDBJ databases">
        <authorList>
            <person name="de Groot N.N."/>
        </authorList>
    </citation>
    <scope>NUCLEOTIDE SEQUENCE [LARGE SCALE GENOMIC DNA]</scope>
    <source>
        <strain evidence="4 5">Nm24</strain>
    </source>
</reference>
<dbReference type="GO" id="GO:0003677">
    <property type="term" value="F:DNA binding"/>
    <property type="evidence" value="ECO:0007669"/>
    <property type="project" value="InterPro"/>
</dbReference>
<dbReference type="InterPro" id="IPR010982">
    <property type="entry name" value="Lambda_DNA-bd_dom_sf"/>
</dbReference>
<evidence type="ECO:0000313" key="4">
    <source>
        <dbReference type="EMBL" id="SFU56993.1"/>
    </source>
</evidence>
<accession>A0A1I7H8F0</accession>
<evidence type="ECO:0000256" key="2">
    <source>
        <dbReference type="SAM" id="Phobius"/>
    </source>
</evidence>
<keyword evidence="2" id="KW-0812">Transmembrane</keyword>
<dbReference type="AlphaFoldDB" id="A0A1I7H8F0"/>
<name>A0A1I7H8F0_9PROT</name>